<dbReference type="HOGENOM" id="CLU_000445_30_3_7"/>
<evidence type="ECO:0000256" key="1">
    <source>
        <dbReference type="ARBA" id="ARBA00022553"/>
    </source>
</evidence>
<feature type="modified residue" description="4-aspartylphosphate" evidence="6">
    <location>
        <position position="50"/>
    </location>
</feature>
<dbReference type="GO" id="GO:0000156">
    <property type="term" value="F:phosphorelay response regulator activity"/>
    <property type="evidence" value="ECO:0007669"/>
    <property type="project" value="TreeGrafter"/>
</dbReference>
<organism evidence="10 11">
    <name type="scientific">Sulfurimonas gotlandica (strain DSM 19862 / JCM 16533 / GD1)</name>
    <dbReference type="NCBI Taxonomy" id="929558"/>
    <lineage>
        <taxon>Bacteria</taxon>
        <taxon>Pseudomonadati</taxon>
        <taxon>Campylobacterota</taxon>
        <taxon>Epsilonproteobacteria</taxon>
        <taxon>Campylobacterales</taxon>
        <taxon>Sulfurimonadaceae</taxon>
        <taxon>Sulfurimonas</taxon>
    </lineage>
</organism>
<reference evidence="10 11" key="1">
    <citation type="journal article" date="2012" name="Proc. Natl. Acad. Sci. U.S.A.">
        <title>Genome and physiology of a model Epsilonproteobacterium responsible for sulfide detoxification in marine oxygen depletion zones.</title>
        <authorList>
            <person name="Grote J."/>
            <person name="Schott T."/>
            <person name="Bruckner C.G."/>
            <person name="Glockner F.O."/>
            <person name="Jost G."/>
            <person name="Teeling H."/>
            <person name="Labrenz M."/>
            <person name="Jurgens K."/>
        </authorList>
    </citation>
    <scope>NUCLEOTIDE SEQUENCE [LARGE SCALE GENOMIC DNA]</scope>
    <source>
        <strain evidence="10 11">GD1</strain>
    </source>
</reference>
<dbReference type="InterPro" id="IPR011006">
    <property type="entry name" value="CheY-like_superfamily"/>
</dbReference>
<dbReference type="AlphaFoldDB" id="B6BGJ7"/>
<keyword evidence="4 7" id="KW-0238">DNA-binding</keyword>
<evidence type="ECO:0000256" key="5">
    <source>
        <dbReference type="ARBA" id="ARBA00023163"/>
    </source>
</evidence>
<keyword evidence="3" id="KW-0805">Transcription regulation</keyword>
<dbReference type="STRING" id="929558.SMGD1_1101"/>
<dbReference type="eggNOG" id="COG0745">
    <property type="taxonomic scope" value="Bacteria"/>
</dbReference>
<evidence type="ECO:0000259" key="8">
    <source>
        <dbReference type="PROSITE" id="PS50110"/>
    </source>
</evidence>
<evidence type="ECO:0000256" key="7">
    <source>
        <dbReference type="PROSITE-ProRule" id="PRU01091"/>
    </source>
</evidence>
<feature type="domain" description="Response regulatory" evidence="8">
    <location>
        <begin position="2"/>
        <end position="115"/>
    </location>
</feature>
<dbReference type="RefSeq" id="WP_008336338.1">
    <property type="nucleotide sequence ID" value="NZ_AFRZ01000001.1"/>
</dbReference>
<dbReference type="GO" id="GO:0006355">
    <property type="term" value="P:regulation of DNA-templated transcription"/>
    <property type="evidence" value="ECO:0007669"/>
    <property type="project" value="InterPro"/>
</dbReference>
<feature type="domain" description="OmpR/PhoB-type" evidence="9">
    <location>
        <begin position="121"/>
        <end position="215"/>
    </location>
</feature>
<keyword evidence="1 6" id="KW-0597">Phosphoprotein</keyword>
<keyword evidence="5" id="KW-0804">Transcription</keyword>
<evidence type="ECO:0000256" key="4">
    <source>
        <dbReference type="ARBA" id="ARBA00023125"/>
    </source>
</evidence>
<sequence length="215" mass="25222">MKILLLEDDTVLADILVDFLQEEYTVTHTYSMKKALVLSEEINYDLYIFDINVPDGDGISLLKELRSFNDETPTIFITAFHDTQHLKKAFESGANDFIKKPFDLEELTQRIENIKRHFGLSFLVQIAKDLEFDTQNHILKSENSSQHLSNKESMCLHYLYKNRHRVVSVDELLQNLWEYDEMPSGDAVRTLIKELRKHLGKEHILNIRGEGYRFE</sequence>
<dbReference type="InterPro" id="IPR036388">
    <property type="entry name" value="WH-like_DNA-bd_sf"/>
</dbReference>
<dbReference type="Gene3D" id="3.40.50.2300">
    <property type="match status" value="1"/>
</dbReference>
<dbReference type="InterPro" id="IPR001789">
    <property type="entry name" value="Sig_transdc_resp-reg_receiver"/>
</dbReference>
<protein>
    <submittedName>
        <fullName evidence="10">Two-component response regulator</fullName>
    </submittedName>
</protein>
<dbReference type="Pfam" id="PF00486">
    <property type="entry name" value="Trans_reg_C"/>
    <property type="match status" value="1"/>
</dbReference>
<dbReference type="Proteomes" id="UP000006431">
    <property type="component" value="Unassembled WGS sequence"/>
</dbReference>
<dbReference type="PATRIC" id="fig|929558.5.peg.1095"/>
<dbReference type="OrthoDB" id="8912111at2"/>
<dbReference type="PANTHER" id="PTHR48111:SF1">
    <property type="entry name" value="TWO-COMPONENT RESPONSE REGULATOR ORR33"/>
    <property type="match status" value="1"/>
</dbReference>
<evidence type="ECO:0000313" key="10">
    <source>
        <dbReference type="EMBL" id="EHP29625.1"/>
    </source>
</evidence>
<dbReference type="InterPro" id="IPR016032">
    <property type="entry name" value="Sig_transdc_resp-reg_C-effctor"/>
</dbReference>
<feature type="DNA-binding region" description="OmpR/PhoB-type" evidence="7">
    <location>
        <begin position="121"/>
        <end position="215"/>
    </location>
</feature>
<dbReference type="GO" id="GO:0005829">
    <property type="term" value="C:cytosol"/>
    <property type="evidence" value="ECO:0007669"/>
    <property type="project" value="TreeGrafter"/>
</dbReference>
<evidence type="ECO:0000256" key="3">
    <source>
        <dbReference type="ARBA" id="ARBA00023015"/>
    </source>
</evidence>
<dbReference type="SMART" id="SM00448">
    <property type="entry name" value="REC"/>
    <property type="match status" value="1"/>
</dbReference>
<dbReference type="SUPFAM" id="SSF52172">
    <property type="entry name" value="CheY-like"/>
    <property type="match status" value="1"/>
</dbReference>
<dbReference type="Gene3D" id="1.10.10.10">
    <property type="entry name" value="Winged helix-like DNA-binding domain superfamily/Winged helix DNA-binding domain"/>
    <property type="match status" value="1"/>
</dbReference>
<dbReference type="GO" id="GO:0032993">
    <property type="term" value="C:protein-DNA complex"/>
    <property type="evidence" value="ECO:0007669"/>
    <property type="project" value="TreeGrafter"/>
</dbReference>
<dbReference type="EMBL" id="AFRZ01000001">
    <property type="protein sequence ID" value="EHP29625.1"/>
    <property type="molecule type" value="Genomic_DNA"/>
</dbReference>
<dbReference type="SUPFAM" id="SSF46894">
    <property type="entry name" value="C-terminal effector domain of the bipartite response regulators"/>
    <property type="match status" value="1"/>
</dbReference>
<dbReference type="PANTHER" id="PTHR48111">
    <property type="entry name" value="REGULATOR OF RPOS"/>
    <property type="match status" value="1"/>
</dbReference>
<name>B6BGJ7_SULGG</name>
<evidence type="ECO:0000256" key="2">
    <source>
        <dbReference type="ARBA" id="ARBA00023012"/>
    </source>
</evidence>
<dbReference type="PROSITE" id="PS50110">
    <property type="entry name" value="RESPONSE_REGULATORY"/>
    <property type="match status" value="1"/>
</dbReference>
<accession>H1FYT0</accession>
<dbReference type="InterPro" id="IPR001867">
    <property type="entry name" value="OmpR/PhoB-type_DNA-bd"/>
</dbReference>
<dbReference type="CDD" id="cd00383">
    <property type="entry name" value="trans_reg_C"/>
    <property type="match status" value="1"/>
</dbReference>
<dbReference type="SMART" id="SM00862">
    <property type="entry name" value="Trans_reg_C"/>
    <property type="match status" value="1"/>
</dbReference>
<proteinExistence type="predicted"/>
<keyword evidence="2" id="KW-0902">Two-component regulatory system</keyword>
<evidence type="ECO:0000313" key="11">
    <source>
        <dbReference type="Proteomes" id="UP000006431"/>
    </source>
</evidence>
<gene>
    <name evidence="10" type="ORF">SMGD1_1101</name>
</gene>
<evidence type="ECO:0000259" key="9">
    <source>
        <dbReference type="PROSITE" id="PS51755"/>
    </source>
</evidence>
<evidence type="ECO:0000256" key="6">
    <source>
        <dbReference type="PROSITE-ProRule" id="PRU00169"/>
    </source>
</evidence>
<dbReference type="Pfam" id="PF00072">
    <property type="entry name" value="Response_reg"/>
    <property type="match status" value="1"/>
</dbReference>
<comment type="caution">
    <text evidence="10">The sequence shown here is derived from an EMBL/GenBank/DDBJ whole genome shotgun (WGS) entry which is preliminary data.</text>
</comment>
<keyword evidence="11" id="KW-1185">Reference proteome</keyword>
<dbReference type="PROSITE" id="PS51755">
    <property type="entry name" value="OMPR_PHOB"/>
    <property type="match status" value="1"/>
</dbReference>
<accession>B6BGJ7</accession>
<dbReference type="GO" id="GO:0000976">
    <property type="term" value="F:transcription cis-regulatory region binding"/>
    <property type="evidence" value="ECO:0007669"/>
    <property type="project" value="TreeGrafter"/>
</dbReference>
<dbReference type="InterPro" id="IPR039420">
    <property type="entry name" value="WalR-like"/>
</dbReference>